<dbReference type="AlphaFoldDB" id="A0A6J6I0C1"/>
<name>A0A6J6I0C1_9ZZZZ</name>
<accession>A0A6J6I0C1</accession>
<dbReference type="InterPro" id="IPR015867">
    <property type="entry name" value="N-reg_PII/ATP_PRibTrfase_C"/>
</dbReference>
<dbReference type="GO" id="GO:0030234">
    <property type="term" value="F:enzyme regulator activity"/>
    <property type="evidence" value="ECO:0007669"/>
    <property type="project" value="InterPro"/>
</dbReference>
<reference evidence="1" key="1">
    <citation type="submission" date="2020-05" db="EMBL/GenBank/DDBJ databases">
        <authorList>
            <person name="Chiriac C."/>
            <person name="Salcher M."/>
            <person name="Ghai R."/>
            <person name="Kavagutti S V."/>
        </authorList>
    </citation>
    <scope>NUCLEOTIDE SEQUENCE</scope>
</reference>
<dbReference type="SUPFAM" id="SSF54913">
    <property type="entry name" value="GlnB-like"/>
    <property type="match status" value="1"/>
</dbReference>
<dbReference type="InterPro" id="IPR011322">
    <property type="entry name" value="N-reg_PII-like_a/b"/>
</dbReference>
<sequence length="99" mass="11218">MKYSDRKLLTVVCEAALEPRLIRDCVALGAKGYTITDAHGAGPRNQRNGDLEGGNIRIEIIADEPTVQKIVEKLELEYFPHYAVSCWVADIQILREERY</sequence>
<dbReference type="GO" id="GO:0006808">
    <property type="term" value="P:regulation of nitrogen utilization"/>
    <property type="evidence" value="ECO:0007669"/>
    <property type="project" value="InterPro"/>
</dbReference>
<dbReference type="InterPro" id="IPR002187">
    <property type="entry name" value="N-reg_PII"/>
</dbReference>
<dbReference type="Pfam" id="PF00543">
    <property type="entry name" value="P-II"/>
    <property type="match status" value="1"/>
</dbReference>
<organism evidence="1">
    <name type="scientific">freshwater metagenome</name>
    <dbReference type="NCBI Taxonomy" id="449393"/>
    <lineage>
        <taxon>unclassified sequences</taxon>
        <taxon>metagenomes</taxon>
        <taxon>ecological metagenomes</taxon>
    </lineage>
</organism>
<proteinExistence type="predicted"/>
<evidence type="ECO:0000313" key="1">
    <source>
        <dbReference type="EMBL" id="CAB4619792.1"/>
    </source>
</evidence>
<gene>
    <name evidence="1" type="ORF">UFOPK1931_00443</name>
</gene>
<protein>
    <submittedName>
        <fullName evidence="1">Unannotated protein</fullName>
    </submittedName>
</protein>
<dbReference type="Gene3D" id="3.30.70.120">
    <property type="match status" value="1"/>
</dbReference>
<dbReference type="EMBL" id="CAEZVE010000062">
    <property type="protein sequence ID" value="CAB4619792.1"/>
    <property type="molecule type" value="Genomic_DNA"/>
</dbReference>